<dbReference type="Proteomes" id="UP000320095">
    <property type="component" value="Unassembled WGS sequence"/>
</dbReference>
<organism evidence="1 2">
    <name type="scientific">Mycolicibacterium hodleri</name>
    <dbReference type="NCBI Taxonomy" id="49897"/>
    <lineage>
        <taxon>Bacteria</taxon>
        <taxon>Bacillati</taxon>
        <taxon>Actinomycetota</taxon>
        <taxon>Actinomycetes</taxon>
        <taxon>Mycobacteriales</taxon>
        <taxon>Mycobacteriaceae</taxon>
        <taxon>Mycolicibacterium</taxon>
    </lineage>
</organism>
<evidence type="ECO:0008006" key="3">
    <source>
        <dbReference type="Google" id="ProtNLM"/>
    </source>
</evidence>
<name>A0A502EAY0_9MYCO</name>
<protein>
    <recommendedName>
        <fullName evidence="3">DUF4242 domain-containing protein</fullName>
    </recommendedName>
</protein>
<dbReference type="RefSeq" id="WP_140690343.1">
    <property type="nucleotide sequence ID" value="NZ_RCZG01000004.1"/>
</dbReference>
<gene>
    <name evidence="1" type="ORF">EAH80_10940</name>
</gene>
<keyword evidence="2" id="KW-1185">Reference proteome</keyword>
<accession>A0A502EAY0</accession>
<evidence type="ECO:0000313" key="1">
    <source>
        <dbReference type="EMBL" id="TPG34129.1"/>
    </source>
</evidence>
<comment type="caution">
    <text evidence="1">The sequence shown here is derived from an EMBL/GenBank/DDBJ whole genome shotgun (WGS) entry which is preliminary data.</text>
</comment>
<dbReference type="OrthoDB" id="4731035at2"/>
<dbReference type="EMBL" id="RCZG01000004">
    <property type="protein sequence ID" value="TPG34129.1"/>
    <property type="molecule type" value="Genomic_DNA"/>
</dbReference>
<reference evidence="1 2" key="1">
    <citation type="journal article" date="2019" name="Environ. Microbiol.">
        <title>Species interactions and distinct microbial communities in high Arctic permafrost affected cryosols are associated with the CH4 and CO2 gas fluxes.</title>
        <authorList>
            <person name="Altshuler I."/>
            <person name="Hamel J."/>
            <person name="Turney S."/>
            <person name="Magnuson E."/>
            <person name="Levesque R."/>
            <person name="Greer C."/>
            <person name="Whyte L.G."/>
        </authorList>
    </citation>
    <scope>NUCLEOTIDE SEQUENCE [LARGE SCALE GENOMIC DNA]</scope>
    <source>
        <strain evidence="1 2">S5.20</strain>
    </source>
</reference>
<proteinExistence type="predicted"/>
<dbReference type="AlphaFoldDB" id="A0A502EAY0"/>
<evidence type="ECO:0000313" key="2">
    <source>
        <dbReference type="Proteomes" id="UP000320095"/>
    </source>
</evidence>
<sequence>MSSAVSVATRYLVEWYRPNLTRQLIDDMVVELDKSTASMCAEGSQVWLLMTLAVPTDEVLYGVFAAESPELVKEACARAGSEPERLSLDVDARITQQF</sequence>